<evidence type="ECO:0000313" key="2">
    <source>
        <dbReference type="EMBL" id="POM78913.1"/>
    </source>
</evidence>
<feature type="compositionally biased region" description="Acidic residues" evidence="1">
    <location>
        <begin position="232"/>
        <end position="249"/>
    </location>
</feature>
<dbReference type="Proteomes" id="UP000237271">
    <property type="component" value="Unassembled WGS sequence"/>
</dbReference>
<feature type="region of interest" description="Disordered" evidence="1">
    <location>
        <begin position="112"/>
        <end position="147"/>
    </location>
</feature>
<accession>A0A2P4YM79</accession>
<dbReference type="AlphaFoldDB" id="A0A2P4YM79"/>
<feature type="region of interest" description="Disordered" evidence="1">
    <location>
        <begin position="221"/>
        <end position="262"/>
    </location>
</feature>
<proteinExistence type="predicted"/>
<gene>
    <name evidence="2" type="ORF">PHPALM_3504</name>
</gene>
<organism evidence="2 3">
    <name type="scientific">Phytophthora palmivora</name>
    <dbReference type="NCBI Taxonomy" id="4796"/>
    <lineage>
        <taxon>Eukaryota</taxon>
        <taxon>Sar</taxon>
        <taxon>Stramenopiles</taxon>
        <taxon>Oomycota</taxon>
        <taxon>Peronosporomycetes</taxon>
        <taxon>Peronosporales</taxon>
        <taxon>Peronosporaceae</taxon>
        <taxon>Phytophthora</taxon>
    </lineage>
</organism>
<name>A0A2P4YM79_9STRA</name>
<protein>
    <submittedName>
        <fullName evidence="2">Uncharacterized protein</fullName>
    </submittedName>
</protein>
<sequence length="304" mass="34264">MFMAYSEEFSCKKLDASIGEWEIGTPGRANHLPCQHLMFIAERVHHFENLPGSAIKNRWDMVAMTEMEKELQAGVASLQTVQSTMRTASDSFMHDGLTQPTMRKATQEVTQADRARQGATFKTTQEATHAKVGYENEQSSSKTTRPQFQSKRRVIYVKIRRRERANVVVMSAEEKYCYAKAVFEPVMEHLSELASPAFCSALQKWKEIVRKGLRGSVVSYSNMSDATTSPDESNEGDGGDEWDGSDADSDIGPTELIDTMNTQKVVPTPELKYFVFPHHNLDTTRGKKLKQAKLIAHGKHKRLL</sequence>
<feature type="compositionally biased region" description="Polar residues" evidence="1">
    <location>
        <begin position="136"/>
        <end position="147"/>
    </location>
</feature>
<evidence type="ECO:0000256" key="1">
    <source>
        <dbReference type="SAM" id="MobiDB-lite"/>
    </source>
</evidence>
<evidence type="ECO:0000313" key="3">
    <source>
        <dbReference type="Proteomes" id="UP000237271"/>
    </source>
</evidence>
<keyword evidence="3" id="KW-1185">Reference proteome</keyword>
<reference evidence="2 3" key="1">
    <citation type="journal article" date="2017" name="Genome Biol. Evol.">
        <title>Phytophthora megakarya and P. palmivora, closely related causal agents of cacao black pod rot, underwent increases in genome sizes and gene numbers by different mechanisms.</title>
        <authorList>
            <person name="Ali S.S."/>
            <person name="Shao J."/>
            <person name="Lary D.J."/>
            <person name="Kronmiller B."/>
            <person name="Shen D."/>
            <person name="Strem M.D."/>
            <person name="Amoako-Attah I."/>
            <person name="Akrofi A.Y."/>
            <person name="Begoude B.A."/>
            <person name="Ten Hoopen G.M."/>
            <person name="Coulibaly K."/>
            <person name="Kebe B.I."/>
            <person name="Melnick R.L."/>
            <person name="Guiltinan M.J."/>
            <person name="Tyler B.M."/>
            <person name="Meinhardt L.W."/>
            <person name="Bailey B.A."/>
        </authorList>
    </citation>
    <scope>NUCLEOTIDE SEQUENCE [LARGE SCALE GENOMIC DNA]</scope>
    <source>
        <strain evidence="3">sbr112.9</strain>
    </source>
</reference>
<dbReference type="EMBL" id="NCKW01001876">
    <property type="protein sequence ID" value="POM78913.1"/>
    <property type="molecule type" value="Genomic_DNA"/>
</dbReference>
<comment type="caution">
    <text evidence="2">The sequence shown here is derived from an EMBL/GenBank/DDBJ whole genome shotgun (WGS) entry which is preliminary data.</text>
</comment>